<dbReference type="SUPFAM" id="SSF51366">
    <property type="entry name" value="Ribulose-phoshate binding barrel"/>
    <property type="match status" value="2"/>
</dbReference>
<dbReference type="EMBL" id="SNRX01000014">
    <property type="protein sequence ID" value="KAA6301736.1"/>
    <property type="molecule type" value="Genomic_DNA"/>
</dbReference>
<dbReference type="UniPathway" id="UPA00035">
    <property type="reaction ID" value="UER00042"/>
</dbReference>
<comment type="caution">
    <text evidence="19">The sequence shown here is derived from an EMBL/GenBank/DDBJ whole genome shotgun (WGS) entry which is preliminary data.</text>
</comment>
<evidence type="ECO:0000256" key="2">
    <source>
        <dbReference type="ARBA" id="ARBA00001633"/>
    </source>
</evidence>
<evidence type="ECO:0000256" key="5">
    <source>
        <dbReference type="ARBA" id="ARBA00007902"/>
    </source>
</evidence>
<evidence type="ECO:0000256" key="12">
    <source>
        <dbReference type="ARBA" id="ARBA00023239"/>
    </source>
</evidence>
<evidence type="ECO:0000256" key="16">
    <source>
        <dbReference type="HAMAP-Rule" id="MF_00135"/>
    </source>
</evidence>
<gene>
    <name evidence="16" type="primary">trpF</name>
    <name evidence="15" type="synonym">trpC</name>
    <name evidence="19" type="ORF">EZS26_002045</name>
</gene>
<comment type="function">
    <text evidence="14">Bifunctional enzyme that catalyzes two sequential steps of tryptophan biosynthetic pathway. The first reaction is catalyzed by the isomerase, coded by the TrpF domain; the second reaction is catalyzed by the synthase, coded by the TrpC domain.</text>
</comment>
<dbReference type="EC" id="4.1.1.48" evidence="15"/>
<evidence type="ECO:0000256" key="7">
    <source>
        <dbReference type="ARBA" id="ARBA00022605"/>
    </source>
</evidence>
<evidence type="ECO:0000256" key="15">
    <source>
        <dbReference type="HAMAP-Rule" id="MF_00134"/>
    </source>
</evidence>
<evidence type="ECO:0000256" key="1">
    <source>
        <dbReference type="ARBA" id="ARBA00001164"/>
    </source>
</evidence>
<dbReference type="FunFam" id="3.20.20.70:FF:000024">
    <property type="entry name" value="Indole-3-glycerol phosphate synthase"/>
    <property type="match status" value="1"/>
</dbReference>
<dbReference type="PROSITE" id="PS00614">
    <property type="entry name" value="IGPS"/>
    <property type="match status" value="1"/>
</dbReference>
<dbReference type="InterPro" id="IPR045186">
    <property type="entry name" value="Indole-3-glycerol_P_synth"/>
</dbReference>
<dbReference type="PANTHER" id="PTHR22854">
    <property type="entry name" value="TRYPTOPHAN BIOSYNTHESIS PROTEIN"/>
    <property type="match status" value="1"/>
</dbReference>
<dbReference type="AlphaFoldDB" id="A0A5M8P045"/>
<keyword evidence="9 15" id="KW-0822">Tryptophan biosynthesis</keyword>
<dbReference type="InterPro" id="IPR001468">
    <property type="entry name" value="Indole-3-GlycerolPSynthase_CS"/>
</dbReference>
<feature type="domain" description="Indole-3-glycerol phosphate synthase" evidence="17">
    <location>
        <begin position="4"/>
        <end position="255"/>
    </location>
</feature>
<dbReference type="CDD" id="cd00331">
    <property type="entry name" value="IGPS"/>
    <property type="match status" value="1"/>
</dbReference>
<dbReference type="InterPro" id="IPR013785">
    <property type="entry name" value="Aldolase_TIM"/>
</dbReference>
<dbReference type="GO" id="GO:0000162">
    <property type="term" value="P:L-tryptophan biosynthetic process"/>
    <property type="evidence" value="ECO:0007669"/>
    <property type="project" value="UniProtKB-UniRule"/>
</dbReference>
<keyword evidence="8 15" id="KW-0210">Decarboxylase</keyword>
<comment type="pathway">
    <text evidence="4 15">Amino-acid biosynthesis; L-tryptophan biosynthesis; L-tryptophan from chorismate: step 4/5.</text>
</comment>
<comment type="similarity">
    <text evidence="15">Belongs to the TrpC family.</text>
</comment>
<evidence type="ECO:0000256" key="6">
    <source>
        <dbReference type="ARBA" id="ARBA00009847"/>
    </source>
</evidence>
<dbReference type="InterPro" id="IPR011060">
    <property type="entry name" value="RibuloseP-bd_barrel"/>
</dbReference>
<keyword evidence="13" id="KW-0511">Multifunctional enzyme</keyword>
<evidence type="ECO:0000313" key="19">
    <source>
        <dbReference type="EMBL" id="KAA6301736.1"/>
    </source>
</evidence>
<dbReference type="Gene3D" id="3.20.20.70">
    <property type="entry name" value="Aldolase class I"/>
    <property type="match status" value="2"/>
</dbReference>
<dbReference type="CDD" id="cd00405">
    <property type="entry name" value="PRAI"/>
    <property type="match status" value="1"/>
</dbReference>
<dbReference type="HAMAP" id="MF_00134_B">
    <property type="entry name" value="IGPS_B"/>
    <property type="match status" value="1"/>
</dbReference>
<evidence type="ECO:0000256" key="9">
    <source>
        <dbReference type="ARBA" id="ARBA00022822"/>
    </source>
</evidence>
<accession>A0A5M8P045</accession>
<evidence type="ECO:0000259" key="17">
    <source>
        <dbReference type="Pfam" id="PF00218"/>
    </source>
</evidence>
<dbReference type="NCBIfam" id="NF001377">
    <property type="entry name" value="PRK00278.2-4"/>
    <property type="match status" value="1"/>
</dbReference>
<evidence type="ECO:0000256" key="14">
    <source>
        <dbReference type="ARBA" id="ARBA00025592"/>
    </source>
</evidence>
<evidence type="ECO:0000313" key="20">
    <source>
        <dbReference type="Proteomes" id="UP000324575"/>
    </source>
</evidence>
<comment type="catalytic activity">
    <reaction evidence="2 15">
        <text>1-(2-carboxyphenylamino)-1-deoxy-D-ribulose 5-phosphate + H(+) = (1S,2R)-1-C-(indol-3-yl)glycerol 3-phosphate + CO2 + H2O</text>
        <dbReference type="Rhea" id="RHEA:23476"/>
        <dbReference type="ChEBI" id="CHEBI:15377"/>
        <dbReference type="ChEBI" id="CHEBI:15378"/>
        <dbReference type="ChEBI" id="CHEBI:16526"/>
        <dbReference type="ChEBI" id="CHEBI:58613"/>
        <dbReference type="ChEBI" id="CHEBI:58866"/>
        <dbReference type="EC" id="4.1.1.48"/>
    </reaction>
</comment>
<dbReference type="PANTHER" id="PTHR22854:SF2">
    <property type="entry name" value="INDOLE-3-GLYCEROL-PHOSPHATE SYNTHASE"/>
    <property type="match status" value="1"/>
</dbReference>
<evidence type="ECO:0000256" key="13">
    <source>
        <dbReference type="ARBA" id="ARBA00023268"/>
    </source>
</evidence>
<evidence type="ECO:0000256" key="11">
    <source>
        <dbReference type="ARBA" id="ARBA00023235"/>
    </source>
</evidence>
<dbReference type="EC" id="5.3.1.24" evidence="16"/>
<keyword evidence="7 15" id="KW-0028">Amino-acid biosynthesis</keyword>
<dbReference type="Pfam" id="PF00218">
    <property type="entry name" value="IGPS"/>
    <property type="match status" value="1"/>
</dbReference>
<comment type="similarity">
    <text evidence="6">In the C-terminal section; belongs to the TrpF family.</text>
</comment>
<dbReference type="InterPro" id="IPR013798">
    <property type="entry name" value="Indole-3-glycerol_P_synth_dom"/>
</dbReference>
<keyword evidence="10 15" id="KW-0057">Aromatic amino acid biosynthesis</keyword>
<comment type="similarity">
    <text evidence="5">In the N-terminal section; belongs to the TrpC family.</text>
</comment>
<sequence>MNILETICENKRLETARQKEEMPLSYLKDFLDVTGHQTLSFKQALENSSSGIIAEFKRRSPSKGWIHADADVKSIVTGYEQAGATAISVLTDEMFFGGTFHDFHRARKRVKTIPILRKDFMVDEYQVYQSKVLGADVILLIAACLTKDEVKRFTKIAHELGMEVLLEIHTEDELDYLQPDIDVVGINNRDLKTFVTDIQRTIDLASRIPDPYVKISESGLSNPETVIRLRKAGFKGFLMGENFMKTSEPAGALREFIGELGPGPTPGPSPKGRGVAAYDVAKTSPLPSPKGRGVAAYDVARTSPLPLGEGPGVGPRPKYKVCGLNSPENIAEIARLPINMMGLIFYEKSPRYAGNLPPEALKPLPASIRKVGVFVNASKETILDKVQPYDLQMVQLHGQETTALCSELRATGIEVIKAFPVAEAVDFQPAVNYEATCDYFLFDTKTSQYGGSGKQFDWKILSAYTGHTPFFLSGGIGLEDLETIQHLKHPLLYAIDLNSRFETAPGIKDINKLKQLI</sequence>
<evidence type="ECO:0000256" key="4">
    <source>
        <dbReference type="ARBA" id="ARBA00004696"/>
    </source>
</evidence>
<dbReference type="GO" id="GO:0004640">
    <property type="term" value="F:phosphoribosylanthranilate isomerase activity"/>
    <property type="evidence" value="ECO:0007669"/>
    <property type="project" value="UniProtKB-UniRule"/>
</dbReference>
<feature type="domain" description="N-(5'phosphoribosyl) anthranilate isomerase (PRAI)" evidence="18">
    <location>
        <begin position="320"/>
        <end position="516"/>
    </location>
</feature>
<evidence type="ECO:0000256" key="10">
    <source>
        <dbReference type="ARBA" id="ARBA00023141"/>
    </source>
</evidence>
<comment type="catalytic activity">
    <reaction evidence="1 16">
        <text>N-(5-phospho-beta-D-ribosyl)anthranilate = 1-(2-carboxyphenylamino)-1-deoxy-D-ribulose 5-phosphate</text>
        <dbReference type="Rhea" id="RHEA:21540"/>
        <dbReference type="ChEBI" id="CHEBI:18277"/>
        <dbReference type="ChEBI" id="CHEBI:58613"/>
        <dbReference type="EC" id="5.3.1.24"/>
    </reaction>
</comment>
<evidence type="ECO:0000256" key="8">
    <source>
        <dbReference type="ARBA" id="ARBA00022793"/>
    </source>
</evidence>
<protein>
    <recommendedName>
        <fullName evidence="15 16">Multifunctional fusion protein</fullName>
    </recommendedName>
    <domain>
        <recommendedName>
            <fullName evidence="15">Indole-3-glycerol phosphate synthase</fullName>
            <shortName evidence="15">IGPS</shortName>
            <ecNumber evidence="15">4.1.1.48</ecNumber>
        </recommendedName>
    </domain>
    <domain>
        <recommendedName>
            <fullName evidence="16">N-(5'-phosphoribosyl)anthranilate isomerase</fullName>
            <shortName evidence="16">PRAI</shortName>
            <ecNumber evidence="16">5.3.1.24</ecNumber>
        </recommendedName>
    </domain>
</protein>
<proteinExistence type="inferred from homology"/>
<dbReference type="Proteomes" id="UP000324575">
    <property type="component" value="Unassembled WGS sequence"/>
</dbReference>
<keyword evidence="11 16" id="KW-0413">Isomerase</keyword>
<name>A0A5M8P045_9BACT</name>
<organism evidence="19 20">
    <name type="scientific">Candidatus Ordinivivax streblomastigis</name>
    <dbReference type="NCBI Taxonomy" id="2540710"/>
    <lineage>
        <taxon>Bacteria</taxon>
        <taxon>Pseudomonadati</taxon>
        <taxon>Bacteroidota</taxon>
        <taxon>Bacteroidia</taxon>
        <taxon>Bacteroidales</taxon>
        <taxon>Candidatus Ordinivivax</taxon>
    </lineage>
</organism>
<comment type="pathway">
    <text evidence="3 16">Amino-acid biosynthesis; L-tryptophan biosynthesis; L-tryptophan from chorismate: step 3/5.</text>
</comment>
<dbReference type="Pfam" id="PF00697">
    <property type="entry name" value="PRAI"/>
    <property type="match status" value="1"/>
</dbReference>
<evidence type="ECO:0000256" key="3">
    <source>
        <dbReference type="ARBA" id="ARBA00004664"/>
    </source>
</evidence>
<keyword evidence="12 15" id="KW-0456">Lyase</keyword>
<evidence type="ECO:0000259" key="18">
    <source>
        <dbReference type="Pfam" id="PF00697"/>
    </source>
</evidence>
<comment type="similarity">
    <text evidence="16">Belongs to the TrpF family.</text>
</comment>
<reference evidence="19 20" key="1">
    <citation type="submission" date="2019-03" db="EMBL/GenBank/DDBJ databases">
        <title>Single cell metagenomics reveals metabolic interactions within the superorganism composed of flagellate Streblomastix strix and complex community of Bacteroidetes bacteria on its surface.</title>
        <authorList>
            <person name="Treitli S.C."/>
            <person name="Kolisko M."/>
            <person name="Husnik F."/>
            <person name="Keeling P."/>
            <person name="Hampl V."/>
        </authorList>
    </citation>
    <scope>NUCLEOTIDE SEQUENCE [LARGE SCALE GENOMIC DNA]</scope>
    <source>
        <strain evidence="19">St1</strain>
    </source>
</reference>
<dbReference type="HAMAP" id="MF_00135">
    <property type="entry name" value="PRAI"/>
    <property type="match status" value="1"/>
</dbReference>
<dbReference type="GO" id="GO:0004425">
    <property type="term" value="F:indole-3-glycerol-phosphate synthase activity"/>
    <property type="evidence" value="ECO:0007669"/>
    <property type="project" value="UniProtKB-UniRule"/>
</dbReference>
<dbReference type="InterPro" id="IPR001240">
    <property type="entry name" value="PRAI_dom"/>
</dbReference>